<dbReference type="Proteomes" id="UP000689195">
    <property type="component" value="Unassembled WGS sequence"/>
</dbReference>
<evidence type="ECO:0000313" key="2">
    <source>
        <dbReference type="Proteomes" id="UP000689195"/>
    </source>
</evidence>
<dbReference type="PANTHER" id="PTHR33706">
    <property type="entry name" value="MORN VARIANT REPEAT PROTEIN"/>
    <property type="match status" value="1"/>
</dbReference>
<sequence length="405" mass="48704">MENGIHNLDNDKTKSLIIISEGIYSYENKIGKWIELEQHDQKAYLVIYDGQYQNGIKIEKWDILYRNNTNQENQKDYTLSWFKKGQLIDLNNNFCSYLKQFVDSKAQIHEQGEQENNRRVGNWKYMYKDKIRGEYEKQGWWQGQWIIFSEGFSLKWQEIYNGAYQNDKSVLRWDVLYKATNSDYFILGLKNGQQIKLRLVSHVFRQLFTQHYMKVGRWNINYRNAQDEPIEQINGFKAQILIDIRDGFRGQTQIFSQWRREVKKKKFGFGSVQIQQQVKNVKKQKMLKNNYTCIIYIKFINLIDSSISLVEITDFSKKFNKQIQKSYHLMRTKNSLIKHYQVKKVISAEIKFKVIMIKIYKTNKTIVLLFFVYNPNYILKQLIIHQFVNLNQDFQIYFVRIECGS</sequence>
<dbReference type="AlphaFoldDB" id="A0A8S1TA18"/>
<keyword evidence="2" id="KW-1185">Reference proteome</keyword>
<organism evidence="1 2">
    <name type="scientific">Paramecium pentaurelia</name>
    <dbReference type="NCBI Taxonomy" id="43138"/>
    <lineage>
        <taxon>Eukaryota</taxon>
        <taxon>Sar</taxon>
        <taxon>Alveolata</taxon>
        <taxon>Ciliophora</taxon>
        <taxon>Intramacronucleata</taxon>
        <taxon>Oligohymenophorea</taxon>
        <taxon>Peniculida</taxon>
        <taxon>Parameciidae</taxon>
        <taxon>Paramecium</taxon>
    </lineage>
</organism>
<comment type="caution">
    <text evidence="1">The sequence shown here is derived from an EMBL/GenBank/DDBJ whole genome shotgun (WGS) entry which is preliminary data.</text>
</comment>
<evidence type="ECO:0000313" key="1">
    <source>
        <dbReference type="EMBL" id="CAD8148229.1"/>
    </source>
</evidence>
<dbReference type="PANTHER" id="PTHR33706:SF1">
    <property type="entry name" value="TPR REPEAT PROTEIN"/>
    <property type="match status" value="1"/>
</dbReference>
<proteinExistence type="predicted"/>
<gene>
    <name evidence="1" type="ORF">PPENT_87.1.T0170372</name>
</gene>
<dbReference type="EMBL" id="CAJJDO010000017">
    <property type="protein sequence ID" value="CAD8148229.1"/>
    <property type="molecule type" value="Genomic_DNA"/>
</dbReference>
<name>A0A8S1TA18_9CILI</name>
<accession>A0A8S1TA18</accession>
<protein>
    <submittedName>
        <fullName evidence="1">Uncharacterized protein</fullName>
    </submittedName>
</protein>
<reference evidence="1" key="1">
    <citation type="submission" date="2021-01" db="EMBL/GenBank/DDBJ databases">
        <authorList>
            <consortium name="Genoscope - CEA"/>
            <person name="William W."/>
        </authorList>
    </citation>
    <scope>NUCLEOTIDE SEQUENCE</scope>
</reference>